<gene>
    <name evidence="2" type="ORF">GPM918_LOCUS21975</name>
    <name evidence="3" type="ORF">SRO942_LOCUS21971</name>
</gene>
<feature type="region of interest" description="Disordered" evidence="1">
    <location>
        <begin position="46"/>
        <end position="106"/>
    </location>
</feature>
<evidence type="ECO:0000313" key="3">
    <source>
        <dbReference type="EMBL" id="CAF3930527.1"/>
    </source>
</evidence>
<feature type="compositionally biased region" description="Polar residues" evidence="1">
    <location>
        <begin position="76"/>
        <end position="85"/>
    </location>
</feature>
<comment type="caution">
    <text evidence="2">The sequence shown here is derived from an EMBL/GenBank/DDBJ whole genome shotgun (WGS) entry which is preliminary data.</text>
</comment>
<dbReference type="EMBL" id="CAJNOQ010007387">
    <property type="protein sequence ID" value="CAF1166956.1"/>
    <property type="molecule type" value="Genomic_DNA"/>
</dbReference>
<accession>A0A814TZV7</accession>
<evidence type="ECO:0000313" key="2">
    <source>
        <dbReference type="EMBL" id="CAF1166956.1"/>
    </source>
</evidence>
<dbReference type="EMBL" id="CAJOBC010007386">
    <property type="protein sequence ID" value="CAF3930527.1"/>
    <property type="molecule type" value="Genomic_DNA"/>
</dbReference>
<feature type="region of interest" description="Disordered" evidence="1">
    <location>
        <begin position="854"/>
        <end position="885"/>
    </location>
</feature>
<reference evidence="2" key="1">
    <citation type="submission" date="2021-02" db="EMBL/GenBank/DDBJ databases">
        <authorList>
            <person name="Nowell W R."/>
        </authorList>
    </citation>
    <scope>NUCLEOTIDE SEQUENCE</scope>
</reference>
<evidence type="ECO:0000256" key="1">
    <source>
        <dbReference type="SAM" id="MobiDB-lite"/>
    </source>
</evidence>
<dbReference type="AlphaFoldDB" id="A0A814TZV7"/>
<dbReference type="OrthoDB" id="8194903at2759"/>
<proteinExistence type="predicted"/>
<name>A0A814TZV7_9BILA</name>
<dbReference type="Proteomes" id="UP000663829">
    <property type="component" value="Unassembled WGS sequence"/>
</dbReference>
<dbReference type="Proteomes" id="UP000681722">
    <property type="component" value="Unassembled WGS sequence"/>
</dbReference>
<evidence type="ECO:0000313" key="4">
    <source>
        <dbReference type="Proteomes" id="UP000663829"/>
    </source>
</evidence>
<sequence length="885" mass="100528">MTSRWSLRRKRIAQETELDEYYQAKRQANGSGTQLDLMCNEPLPAELLGESNCNSSDVMTEQRPVENSSHEKDYQMNETSSNYTEDTSDTERGETGSEESSSTASPTQTEISAALILFKARHKLSISCINDLCILLKMLNLPNTPCSYQQIRRLLENRLDVNDCSKSYTVCTQCDTLCNTSSRCENGQCTQAVAYTKDPLEYLHIPLKPQVSEILARTKSVSFESQSKPTKPVLKDIYDGNRYRAICENERQRFLTLTMNTDGVQLSKSSTLSMWVITFVINEISRKERFRMKNVIIEGICSGKHKPNRTQMRNIFNLIVEQLIRLQNGHYYEVTSSDNDVMNIKIHLIAACCDKPAAAMIQNIGEPTGAFGCDRCHIEGVTVPYSDDPSKRIRVFPITDEHENETHNVQVIHSVKHVAASVRDFGQLSNYSTFNFESLLDMSFLACLGLSQDVCSTQSKATVVVDPSVSDFSLIDVEKGGKTTSVYLSVVQIVYDKMKNEEKNMISRPSNAPLATIMESSQELAEQTLEQIQRFHKNLNNSNIRELLVVDDTMIQKSRILTEGVDIIVAIPGPLYELANGHGNLDSRKVGNVTCHDNQLLRYLRLDVHNLLFIFQQIFCFLLLKKVSWKNKTCHDARPKKFLSQRQIFFSDDEETPTLTIGLSSSEQYEIDNSFPPTVRPSWLPLPVPLSARLDSTRISGAVGGDNDSELNNQSTTTSQQLKSVTNIQIALPEVVAPIKLKALLHVYFNEHPLLTIIPDCLSIELQLNTEMVSIPKLINLKPYLINCNETQLFELRNTLYLYQKTQLIYEKVVDDVVFEHDNAILIRSIYPLLAKKYDGIQLREQMERRMNSGINVKRKGRAQSTVERRRRKKKLLEQLQPQND</sequence>
<dbReference type="InterPro" id="IPR027417">
    <property type="entry name" value="P-loop_NTPase"/>
</dbReference>
<protein>
    <submittedName>
        <fullName evidence="2">Uncharacterized protein</fullName>
    </submittedName>
</protein>
<dbReference type="Gene3D" id="3.40.50.300">
    <property type="entry name" value="P-loop containing nucleotide triphosphate hydrolases"/>
    <property type="match status" value="1"/>
</dbReference>
<keyword evidence="4" id="KW-1185">Reference proteome</keyword>
<organism evidence="2 4">
    <name type="scientific">Didymodactylos carnosus</name>
    <dbReference type="NCBI Taxonomy" id="1234261"/>
    <lineage>
        <taxon>Eukaryota</taxon>
        <taxon>Metazoa</taxon>
        <taxon>Spiralia</taxon>
        <taxon>Gnathifera</taxon>
        <taxon>Rotifera</taxon>
        <taxon>Eurotatoria</taxon>
        <taxon>Bdelloidea</taxon>
        <taxon>Philodinida</taxon>
        <taxon>Philodinidae</taxon>
        <taxon>Didymodactylos</taxon>
    </lineage>
</organism>